<evidence type="ECO:0000313" key="4">
    <source>
        <dbReference type="Proteomes" id="UP000642125"/>
    </source>
</evidence>
<evidence type="ECO:0000256" key="2">
    <source>
        <dbReference type="SAM" id="Phobius"/>
    </source>
</evidence>
<comment type="caution">
    <text evidence="3">The sequence shown here is derived from an EMBL/GenBank/DDBJ whole genome shotgun (WGS) entry which is preliminary data.</text>
</comment>
<dbReference type="Proteomes" id="UP000642125">
    <property type="component" value="Unassembled WGS sequence"/>
</dbReference>
<reference evidence="3" key="1">
    <citation type="submission" date="2021-01" db="EMBL/GenBank/DDBJ databases">
        <title>Whole genome shotgun sequence of Cellulomonas pakistanensis NBRC 110800.</title>
        <authorList>
            <person name="Komaki H."/>
            <person name="Tamura T."/>
        </authorList>
    </citation>
    <scope>NUCLEOTIDE SEQUENCE</scope>
    <source>
        <strain evidence="3">NBRC 110800</strain>
    </source>
</reference>
<feature type="compositionally biased region" description="Low complexity" evidence="1">
    <location>
        <begin position="14"/>
        <end position="23"/>
    </location>
</feature>
<keyword evidence="2" id="KW-1133">Transmembrane helix</keyword>
<dbReference type="SMART" id="SM00564">
    <property type="entry name" value="PQQ"/>
    <property type="match status" value="2"/>
</dbReference>
<protein>
    <recommendedName>
        <fullName evidence="5">PQQ-binding-like beta-propeller repeat protein</fullName>
    </recommendedName>
</protein>
<sequence length="476" mass="49121">MGAGRMTEVQLDDAAGPAAPARAAEPERARRARARALLRRWWPVPAALAAAGVAVVAWQLAADARAEDVAERLRATPGVIGSTVDADLDVVPVESVELSAVLSNGYRTETGFVAGLLLEGPGPAASVVGVDPQRGVEQWRVEVAPEARGLTTRDGSCGTAVDGPARTLWCVVTDSRALDGTPAATRLVEVDVVDGTIRGERALTPGATAAAVEDVLAVATSGDAGVRVVGQDARTGEERWTAQVPGRAALAYGTGWLRREGGHLLVTAESATWAVDPGTGEVRAGGAGVAVVRGGRLVDVQGSSRTLLLGEDGTGSGVADGQPALAGPDDGSAPDVLVVDVADGSLVGLTRGVDATSGEPLWERPSDGMSRTNRLLLDGVLYGSSSTSLWAVDVRTGDELWTAEGDPLDGFRLMTDGRQLLRVERDPASGDPRLAAYDLGSGRPAWRTPLPDGVESVWTSSGTLYGQDDDAVVLLR</sequence>
<dbReference type="PANTHER" id="PTHR34512:SF30">
    <property type="entry name" value="OUTER MEMBRANE PROTEIN ASSEMBLY FACTOR BAMB"/>
    <property type="match status" value="1"/>
</dbReference>
<dbReference type="EMBL" id="BONO01000005">
    <property type="protein sequence ID" value="GIG35609.1"/>
    <property type="molecule type" value="Genomic_DNA"/>
</dbReference>
<keyword evidence="2" id="KW-0812">Transmembrane</keyword>
<evidence type="ECO:0000256" key="1">
    <source>
        <dbReference type="SAM" id="MobiDB-lite"/>
    </source>
</evidence>
<gene>
    <name evidence="3" type="ORF">Cpa01nite_09900</name>
</gene>
<evidence type="ECO:0000313" key="3">
    <source>
        <dbReference type="EMBL" id="GIG35609.1"/>
    </source>
</evidence>
<dbReference type="InterPro" id="IPR018391">
    <property type="entry name" value="PQQ_b-propeller_rpt"/>
</dbReference>
<name>A0A919P767_9CELL</name>
<feature type="transmembrane region" description="Helical" evidence="2">
    <location>
        <begin position="41"/>
        <end position="61"/>
    </location>
</feature>
<dbReference type="SUPFAM" id="SSF50998">
    <property type="entry name" value="Quinoprotein alcohol dehydrogenase-like"/>
    <property type="match status" value="1"/>
</dbReference>
<feature type="region of interest" description="Disordered" evidence="1">
    <location>
        <begin position="1"/>
        <end position="27"/>
    </location>
</feature>
<dbReference type="Gene3D" id="2.40.10.480">
    <property type="match status" value="1"/>
</dbReference>
<dbReference type="Gene3D" id="2.130.10.10">
    <property type="entry name" value="YVTN repeat-like/Quinoprotein amine dehydrogenase"/>
    <property type="match status" value="1"/>
</dbReference>
<keyword evidence="2" id="KW-0472">Membrane</keyword>
<accession>A0A919P767</accession>
<dbReference type="AlphaFoldDB" id="A0A919P767"/>
<evidence type="ECO:0008006" key="5">
    <source>
        <dbReference type="Google" id="ProtNLM"/>
    </source>
</evidence>
<proteinExistence type="predicted"/>
<organism evidence="3 4">
    <name type="scientific">Cellulomonas pakistanensis</name>
    <dbReference type="NCBI Taxonomy" id="992287"/>
    <lineage>
        <taxon>Bacteria</taxon>
        <taxon>Bacillati</taxon>
        <taxon>Actinomycetota</taxon>
        <taxon>Actinomycetes</taxon>
        <taxon>Micrococcales</taxon>
        <taxon>Cellulomonadaceae</taxon>
        <taxon>Cellulomonas</taxon>
    </lineage>
</organism>
<dbReference type="RefSeq" id="WP_203667647.1">
    <property type="nucleotide sequence ID" value="NZ_BONO01000005.1"/>
</dbReference>
<dbReference type="InterPro" id="IPR011047">
    <property type="entry name" value="Quinoprotein_ADH-like_sf"/>
</dbReference>
<keyword evidence="4" id="KW-1185">Reference proteome</keyword>
<dbReference type="InterPro" id="IPR015943">
    <property type="entry name" value="WD40/YVTN_repeat-like_dom_sf"/>
</dbReference>
<dbReference type="PANTHER" id="PTHR34512">
    <property type="entry name" value="CELL SURFACE PROTEIN"/>
    <property type="match status" value="1"/>
</dbReference>